<dbReference type="GO" id="GO:0043190">
    <property type="term" value="C:ATP-binding cassette (ABC) transporter complex"/>
    <property type="evidence" value="ECO:0007669"/>
    <property type="project" value="InterPro"/>
</dbReference>
<dbReference type="Gene3D" id="3.40.190.10">
    <property type="entry name" value="Periplasmic binding protein-like II"/>
    <property type="match status" value="2"/>
</dbReference>
<reference evidence="3" key="1">
    <citation type="journal article" date="2015" name="Nature">
        <title>Complex archaea that bridge the gap between prokaryotes and eukaryotes.</title>
        <authorList>
            <person name="Spang A."/>
            <person name="Saw J.H."/>
            <person name="Jorgensen S.L."/>
            <person name="Zaremba-Niedzwiedzka K."/>
            <person name="Martijn J."/>
            <person name="Lind A.E."/>
            <person name="van Eijk R."/>
            <person name="Schleper C."/>
            <person name="Guy L."/>
            <person name="Ettema T.J."/>
        </authorList>
    </citation>
    <scope>NUCLEOTIDE SEQUENCE</scope>
</reference>
<organism evidence="3">
    <name type="scientific">marine sediment metagenome</name>
    <dbReference type="NCBI Taxonomy" id="412755"/>
    <lineage>
        <taxon>unclassified sequences</taxon>
        <taxon>metagenomes</taxon>
        <taxon>ecological metagenomes</taxon>
    </lineage>
</organism>
<evidence type="ECO:0000313" key="3">
    <source>
        <dbReference type="EMBL" id="KKL09882.1"/>
    </source>
</evidence>
<evidence type="ECO:0000256" key="1">
    <source>
        <dbReference type="ARBA" id="ARBA00022729"/>
    </source>
</evidence>
<evidence type="ECO:0008006" key="4">
    <source>
        <dbReference type="Google" id="ProtNLM"/>
    </source>
</evidence>
<keyword evidence="1" id="KW-0732">Signal</keyword>
<dbReference type="Pfam" id="PF12974">
    <property type="entry name" value="Phosphonate-bd"/>
    <property type="match status" value="1"/>
</dbReference>
<sequence length="302" mass="33765">MQSTLKSIHGGYFVRLIVTTLMFFMLSGVSYADELTIGLIPEQNVFKQMDRYEPIGRYLEKKVGLKIRFIILSRYGNIINSFAEENMDGAFWGSFTGALAIKQLGVQPIARPEWPDGTSTYHGYIFVRKDSGIRNVADMKGKSIAFVERATTAGYVFPLAYLKENGVDDIDTYFKEYYFAGSHDSAVHEVYSGKADIGCAKNTIFNLLADNDPNIKNELIILARSPVVPSNGLGLRKDLDPAIKRKLQDALLGMDKNPEGEKALELYGAARFIVTSKDDYAPVFDSAAKAGIDMKKYRYINR</sequence>
<dbReference type="EMBL" id="LAZR01042290">
    <property type="protein sequence ID" value="KKL09882.1"/>
    <property type="molecule type" value="Genomic_DNA"/>
</dbReference>
<dbReference type="CDD" id="cd01071">
    <property type="entry name" value="PBP2_PhnD_like"/>
    <property type="match status" value="1"/>
</dbReference>
<dbReference type="NCBIfam" id="TIGR01098">
    <property type="entry name" value="3A0109s03R"/>
    <property type="match status" value="1"/>
</dbReference>
<accession>A0A0F9B7T9</accession>
<gene>
    <name evidence="3" type="ORF">LCGC14_2561420</name>
</gene>
<dbReference type="AlphaFoldDB" id="A0A0F9B7T9"/>
<comment type="caution">
    <text evidence="3">The sequence shown here is derived from an EMBL/GenBank/DDBJ whole genome shotgun (WGS) entry which is preliminary data.</text>
</comment>
<dbReference type="InterPro" id="IPR005770">
    <property type="entry name" value="PhnD"/>
</dbReference>
<keyword evidence="2" id="KW-0812">Transmembrane</keyword>
<dbReference type="PANTHER" id="PTHR35841:SF1">
    <property type="entry name" value="PHOSPHONATES-BINDING PERIPLASMIC PROTEIN"/>
    <property type="match status" value="1"/>
</dbReference>
<dbReference type="GO" id="GO:0055085">
    <property type="term" value="P:transmembrane transport"/>
    <property type="evidence" value="ECO:0007669"/>
    <property type="project" value="InterPro"/>
</dbReference>
<evidence type="ECO:0000256" key="2">
    <source>
        <dbReference type="SAM" id="Phobius"/>
    </source>
</evidence>
<proteinExistence type="predicted"/>
<dbReference type="SUPFAM" id="SSF53850">
    <property type="entry name" value="Periplasmic binding protein-like II"/>
    <property type="match status" value="1"/>
</dbReference>
<keyword evidence="2" id="KW-0472">Membrane</keyword>
<name>A0A0F9B7T9_9ZZZZ</name>
<protein>
    <recommendedName>
        <fullName evidence="4">Solute-binding protein family 3/N-terminal domain-containing protein</fullName>
    </recommendedName>
</protein>
<dbReference type="PANTHER" id="PTHR35841">
    <property type="entry name" value="PHOSPHONATES-BINDING PERIPLASMIC PROTEIN"/>
    <property type="match status" value="1"/>
</dbReference>
<feature type="transmembrane region" description="Helical" evidence="2">
    <location>
        <begin position="12"/>
        <end position="32"/>
    </location>
</feature>
<keyword evidence="2" id="KW-1133">Transmembrane helix</keyword>